<comment type="caution">
    <text evidence="2">The sequence shown here is derived from an EMBL/GenBank/DDBJ whole genome shotgun (WGS) entry which is preliminary data.</text>
</comment>
<feature type="transmembrane region" description="Helical" evidence="1">
    <location>
        <begin position="127"/>
        <end position="148"/>
    </location>
</feature>
<dbReference type="AlphaFoldDB" id="A0A0R2HLL0"/>
<evidence type="ECO:0000256" key="1">
    <source>
        <dbReference type="SAM" id="Phobius"/>
    </source>
</evidence>
<evidence type="ECO:0008006" key="4">
    <source>
        <dbReference type="Google" id="ProtNLM"/>
    </source>
</evidence>
<name>A0A0R2HLL0_9FIRM</name>
<proteinExistence type="predicted"/>
<keyword evidence="1" id="KW-1133">Transmembrane helix</keyword>
<feature type="transmembrane region" description="Helical" evidence="1">
    <location>
        <begin position="160"/>
        <end position="183"/>
    </location>
</feature>
<keyword evidence="1" id="KW-0812">Transmembrane</keyword>
<keyword evidence="1" id="KW-0472">Membrane</keyword>
<dbReference type="InterPro" id="IPR010540">
    <property type="entry name" value="CmpB_TMEM229"/>
</dbReference>
<evidence type="ECO:0000313" key="2">
    <source>
        <dbReference type="EMBL" id="KRN50972.1"/>
    </source>
</evidence>
<sequence length="186" mass="21377">MGRGVLMNTVLQSLRELFIDKTIKNVKYNLFLFTFGSIGGWVIETIFRSLYSGYLVIPGFLNGPWCPIYGLGITLAIHLCEGKNVADSFIRLFAGATILEWVTSVFFERFTHRLLWDYSIMPLSTGSRINIIFSILWGLMGLFLLYVIEPQLKKFFECYPAFLTISECLVVFFFIDCIIKFLLVFA</sequence>
<feature type="transmembrane region" description="Helical" evidence="1">
    <location>
        <begin position="53"/>
        <end position="77"/>
    </location>
</feature>
<dbReference type="Proteomes" id="UP000051841">
    <property type="component" value="Unassembled WGS sequence"/>
</dbReference>
<dbReference type="EMBL" id="JQBL01000004">
    <property type="protein sequence ID" value="KRN50972.1"/>
    <property type="molecule type" value="Genomic_DNA"/>
</dbReference>
<feature type="transmembrane region" description="Helical" evidence="1">
    <location>
        <begin position="89"/>
        <end position="107"/>
    </location>
</feature>
<accession>A0A0R2HLL0</accession>
<keyword evidence="3" id="KW-1185">Reference proteome</keyword>
<organism evidence="2 3">
    <name type="scientific">Kandleria vitulina DSM 20405</name>
    <dbReference type="NCBI Taxonomy" id="1410657"/>
    <lineage>
        <taxon>Bacteria</taxon>
        <taxon>Bacillati</taxon>
        <taxon>Bacillota</taxon>
        <taxon>Erysipelotrichia</taxon>
        <taxon>Erysipelotrichales</taxon>
        <taxon>Coprobacillaceae</taxon>
        <taxon>Kandleria</taxon>
    </lineage>
</organism>
<evidence type="ECO:0000313" key="3">
    <source>
        <dbReference type="Proteomes" id="UP000051841"/>
    </source>
</evidence>
<dbReference type="Pfam" id="PF06541">
    <property type="entry name" value="ABC_trans_CmpB"/>
    <property type="match status" value="1"/>
</dbReference>
<gene>
    <name evidence="2" type="ORF">IV49_GL001466</name>
</gene>
<feature type="transmembrane region" description="Helical" evidence="1">
    <location>
        <begin position="28"/>
        <end position="47"/>
    </location>
</feature>
<reference evidence="2 3" key="1">
    <citation type="journal article" date="2015" name="Genome Announc.">
        <title>Expanding the biotechnology potential of lactobacilli through comparative genomics of 213 strains and associated genera.</title>
        <authorList>
            <person name="Sun Z."/>
            <person name="Harris H.M."/>
            <person name="McCann A."/>
            <person name="Guo C."/>
            <person name="Argimon S."/>
            <person name="Zhang W."/>
            <person name="Yang X."/>
            <person name="Jeffery I.B."/>
            <person name="Cooney J.C."/>
            <person name="Kagawa T.F."/>
            <person name="Liu W."/>
            <person name="Song Y."/>
            <person name="Salvetti E."/>
            <person name="Wrobel A."/>
            <person name="Rasinkangas P."/>
            <person name="Parkhill J."/>
            <person name="Rea M.C."/>
            <person name="O'Sullivan O."/>
            <person name="Ritari J."/>
            <person name="Douillard F.P."/>
            <person name="Paul Ross R."/>
            <person name="Yang R."/>
            <person name="Briner A.E."/>
            <person name="Felis G.E."/>
            <person name="de Vos W.M."/>
            <person name="Barrangou R."/>
            <person name="Klaenhammer T.R."/>
            <person name="Caufield P.W."/>
            <person name="Cui Y."/>
            <person name="Zhang H."/>
            <person name="O'Toole P.W."/>
        </authorList>
    </citation>
    <scope>NUCLEOTIDE SEQUENCE [LARGE SCALE GENOMIC DNA]</scope>
    <source>
        <strain evidence="2 3">DSM 20405</strain>
    </source>
</reference>
<dbReference type="PATRIC" id="fig|1410657.5.peg.1515"/>
<protein>
    <recommendedName>
        <fullName evidence="4">ABC transporter permease</fullName>
    </recommendedName>
</protein>